<proteinExistence type="predicted"/>
<sequence length="51" mass="5810">MSISAVLLYNKCESNEPSQSFRVPENSLLFIEETFGHSSRLFRTPTDVMSI</sequence>
<protein>
    <submittedName>
        <fullName evidence="1">Uncharacterized protein</fullName>
    </submittedName>
</protein>
<accession>A0A0E9S5E9</accession>
<dbReference type="EMBL" id="GBXM01072834">
    <property type="protein sequence ID" value="JAH35743.1"/>
    <property type="molecule type" value="Transcribed_RNA"/>
</dbReference>
<reference evidence="1" key="2">
    <citation type="journal article" date="2015" name="Fish Shellfish Immunol.">
        <title>Early steps in the European eel (Anguilla anguilla)-Vibrio vulnificus interaction in the gills: Role of the RtxA13 toxin.</title>
        <authorList>
            <person name="Callol A."/>
            <person name="Pajuelo D."/>
            <person name="Ebbesson L."/>
            <person name="Teles M."/>
            <person name="MacKenzie S."/>
            <person name="Amaro C."/>
        </authorList>
    </citation>
    <scope>NUCLEOTIDE SEQUENCE</scope>
</reference>
<organism evidence="1">
    <name type="scientific">Anguilla anguilla</name>
    <name type="common">European freshwater eel</name>
    <name type="synonym">Muraena anguilla</name>
    <dbReference type="NCBI Taxonomy" id="7936"/>
    <lineage>
        <taxon>Eukaryota</taxon>
        <taxon>Metazoa</taxon>
        <taxon>Chordata</taxon>
        <taxon>Craniata</taxon>
        <taxon>Vertebrata</taxon>
        <taxon>Euteleostomi</taxon>
        <taxon>Actinopterygii</taxon>
        <taxon>Neopterygii</taxon>
        <taxon>Teleostei</taxon>
        <taxon>Anguilliformes</taxon>
        <taxon>Anguillidae</taxon>
        <taxon>Anguilla</taxon>
    </lineage>
</organism>
<reference evidence="1" key="1">
    <citation type="submission" date="2014-11" db="EMBL/GenBank/DDBJ databases">
        <authorList>
            <person name="Amaro Gonzalez C."/>
        </authorList>
    </citation>
    <scope>NUCLEOTIDE SEQUENCE</scope>
</reference>
<dbReference type="AlphaFoldDB" id="A0A0E9S5E9"/>
<evidence type="ECO:0000313" key="1">
    <source>
        <dbReference type="EMBL" id="JAH35743.1"/>
    </source>
</evidence>
<name>A0A0E9S5E9_ANGAN</name>